<dbReference type="Proteomes" id="UP001066276">
    <property type="component" value="Chromosome 11"/>
</dbReference>
<name>A0AAV7LIR9_PLEWA</name>
<proteinExistence type="predicted"/>
<comment type="caution">
    <text evidence="1">The sequence shown here is derived from an EMBL/GenBank/DDBJ whole genome shotgun (WGS) entry which is preliminary data.</text>
</comment>
<evidence type="ECO:0000313" key="1">
    <source>
        <dbReference type="EMBL" id="KAJ1090364.1"/>
    </source>
</evidence>
<dbReference type="EMBL" id="JANPWB010000015">
    <property type="protein sequence ID" value="KAJ1090364.1"/>
    <property type="molecule type" value="Genomic_DNA"/>
</dbReference>
<evidence type="ECO:0000313" key="2">
    <source>
        <dbReference type="Proteomes" id="UP001066276"/>
    </source>
</evidence>
<protein>
    <submittedName>
        <fullName evidence="1">Uncharacterized protein</fullName>
    </submittedName>
</protein>
<dbReference type="AlphaFoldDB" id="A0AAV7LIR9"/>
<gene>
    <name evidence="1" type="ORF">NDU88_003497</name>
</gene>
<organism evidence="1 2">
    <name type="scientific">Pleurodeles waltl</name>
    <name type="common">Iberian ribbed newt</name>
    <dbReference type="NCBI Taxonomy" id="8319"/>
    <lineage>
        <taxon>Eukaryota</taxon>
        <taxon>Metazoa</taxon>
        <taxon>Chordata</taxon>
        <taxon>Craniata</taxon>
        <taxon>Vertebrata</taxon>
        <taxon>Euteleostomi</taxon>
        <taxon>Amphibia</taxon>
        <taxon>Batrachia</taxon>
        <taxon>Caudata</taxon>
        <taxon>Salamandroidea</taxon>
        <taxon>Salamandridae</taxon>
        <taxon>Pleurodelinae</taxon>
        <taxon>Pleurodeles</taxon>
    </lineage>
</organism>
<reference evidence="1" key="1">
    <citation type="journal article" date="2022" name="bioRxiv">
        <title>Sequencing and chromosome-scale assembly of the giantPleurodeles waltlgenome.</title>
        <authorList>
            <person name="Brown T."/>
            <person name="Elewa A."/>
            <person name="Iarovenko S."/>
            <person name="Subramanian E."/>
            <person name="Araus A.J."/>
            <person name="Petzold A."/>
            <person name="Susuki M."/>
            <person name="Suzuki K.-i.T."/>
            <person name="Hayashi T."/>
            <person name="Toyoda A."/>
            <person name="Oliveira C."/>
            <person name="Osipova E."/>
            <person name="Leigh N.D."/>
            <person name="Simon A."/>
            <person name="Yun M.H."/>
        </authorList>
    </citation>
    <scope>NUCLEOTIDE SEQUENCE</scope>
    <source>
        <strain evidence="1">20211129_DDA</strain>
        <tissue evidence="1">Liver</tissue>
    </source>
</reference>
<accession>A0AAV7LIR9</accession>
<sequence>MRSEWSFVHQVSIYQPLLHSPGQRGLSSSSFTKSAHAERFFICHASTCGISLFTGPAHVELPSPACVNYFPAFGNAALCLALPLQLGASPYGRPDNVLILSAAVWGWSQERERLKRIESLRNAVRVRAKQTEAGLGDPS</sequence>
<keyword evidence="2" id="KW-1185">Reference proteome</keyword>